<dbReference type="Proteomes" id="UP000247454">
    <property type="component" value="Unassembled WGS sequence"/>
</dbReference>
<proteinExistence type="predicted"/>
<sequence>MAFEDIKAEIALLFQEMINQPEGAAEIREAIREKLNELKANGMPLPKDLVELEKRLGTDFDV</sequence>
<evidence type="ECO:0000313" key="2">
    <source>
        <dbReference type="Proteomes" id="UP000247454"/>
    </source>
</evidence>
<reference evidence="1 2" key="1">
    <citation type="submission" date="2018-06" db="EMBL/GenBank/DDBJ databases">
        <title>Genomic Encyclopedia of Type Strains, Phase III (KMG-III): the genomes of soil and plant-associated and newly described type strains.</title>
        <authorList>
            <person name="Whitman W."/>
        </authorList>
    </citation>
    <scope>NUCLEOTIDE SEQUENCE [LARGE SCALE GENOMIC DNA]</scope>
    <source>
        <strain evidence="1 2">ORS 1419</strain>
    </source>
</reference>
<dbReference type="EMBL" id="QJTF01000004">
    <property type="protein sequence ID" value="PYE89325.1"/>
    <property type="molecule type" value="Genomic_DNA"/>
</dbReference>
<evidence type="ECO:0000313" key="1">
    <source>
        <dbReference type="EMBL" id="PYE89325.1"/>
    </source>
</evidence>
<dbReference type="AlphaFoldDB" id="A0A318T543"/>
<organism evidence="1 2">
    <name type="scientific">Phyllobacterium leguminum</name>
    <dbReference type="NCBI Taxonomy" id="314237"/>
    <lineage>
        <taxon>Bacteria</taxon>
        <taxon>Pseudomonadati</taxon>
        <taxon>Pseudomonadota</taxon>
        <taxon>Alphaproteobacteria</taxon>
        <taxon>Hyphomicrobiales</taxon>
        <taxon>Phyllobacteriaceae</taxon>
        <taxon>Phyllobacterium</taxon>
    </lineage>
</organism>
<keyword evidence="2" id="KW-1185">Reference proteome</keyword>
<accession>A0A318T543</accession>
<name>A0A318T543_9HYPH</name>
<comment type="caution">
    <text evidence="1">The sequence shown here is derived from an EMBL/GenBank/DDBJ whole genome shotgun (WGS) entry which is preliminary data.</text>
</comment>
<protein>
    <submittedName>
        <fullName evidence="1">Uncharacterized protein</fullName>
    </submittedName>
</protein>
<dbReference type="RefSeq" id="WP_110749687.1">
    <property type="nucleotide sequence ID" value="NZ_QJTF01000004.1"/>
</dbReference>
<gene>
    <name evidence="1" type="ORF">C7477_104165</name>
</gene>